<name>A0A6J7F0M1_9ZZZZ</name>
<reference evidence="1" key="1">
    <citation type="submission" date="2020-05" db="EMBL/GenBank/DDBJ databases">
        <authorList>
            <person name="Chiriac C."/>
            <person name="Salcher M."/>
            <person name="Ghai R."/>
            <person name="Kavagutti S V."/>
        </authorList>
    </citation>
    <scope>NUCLEOTIDE SEQUENCE</scope>
</reference>
<gene>
    <name evidence="1" type="ORF">UFOPK3376_02479</name>
</gene>
<protein>
    <submittedName>
        <fullName evidence="1">Unannotated protein</fullName>
    </submittedName>
</protein>
<organism evidence="1">
    <name type="scientific">freshwater metagenome</name>
    <dbReference type="NCBI Taxonomy" id="449393"/>
    <lineage>
        <taxon>unclassified sequences</taxon>
        <taxon>metagenomes</taxon>
        <taxon>ecological metagenomes</taxon>
    </lineage>
</organism>
<dbReference type="AlphaFoldDB" id="A0A6J7F0M1"/>
<sequence>MSAGDQLMPEGSQSGFLIILAAQTAPAEAIASAVDVLPPNWPVVTRELAWGTALLAGPAFNIDGDHVVLGTAVADPWGIPGSTVERAEMMTRCKRYGAQAVNLAAGPFAVADLHTGSITRAPNGVVPLYVAVGKRHVVGTHREIVLRLADSAATRLVPAGVEIHIDGTERNVADLTVQESIRYVDIVDLGREIEMHLARCTVPLVPFNDSALPAPHGFRLLRHDNALVASAIAEQMPETLGSVAAIEATRRAMSALWWQAGRAGMQLFVPALERPAMDTLFLALGCIRSRRR</sequence>
<accession>A0A6J7F0M1</accession>
<evidence type="ECO:0000313" key="1">
    <source>
        <dbReference type="EMBL" id="CAB4887288.1"/>
    </source>
</evidence>
<dbReference type="EMBL" id="CAFBLP010000081">
    <property type="protein sequence ID" value="CAB4887288.1"/>
    <property type="molecule type" value="Genomic_DNA"/>
</dbReference>
<proteinExistence type="predicted"/>